<dbReference type="InterPro" id="IPR020988">
    <property type="entry name" value="Pept_U32_collagenase"/>
</dbReference>
<organism evidence="2 3">
    <name type="scientific">Gallibacter intestinalis</name>
    <dbReference type="NCBI Taxonomy" id="2779356"/>
    <lineage>
        <taxon>Bacteria</taxon>
        <taxon>Bacillati</taxon>
        <taxon>Bacillota</taxon>
        <taxon>Clostridia</taxon>
        <taxon>Eubacteriales</taxon>
        <taxon>Eubacteriaceae</taxon>
        <taxon>Gallibacter</taxon>
    </lineage>
</organism>
<dbReference type="Proteomes" id="UP001516588">
    <property type="component" value="Unassembled WGS sequence"/>
</dbReference>
<dbReference type="PANTHER" id="PTHR30217:SF10">
    <property type="entry name" value="23S RRNA 5-HYDROXYCYTIDINE C2501 SYNTHASE"/>
    <property type="match status" value="1"/>
</dbReference>
<dbReference type="EMBL" id="JADCKA010000021">
    <property type="protein sequence ID" value="MBE5036180.1"/>
    <property type="molecule type" value="Genomic_DNA"/>
</dbReference>
<sequence>MGNIKRDKIELLAPAGGIEQFVAAVENGADAIYIGGKNFNARMNASNFDLKQMKEAISYAHARGVEVFVTMNTLLKNDELYDAVKYAADIYQIGADAAIVQDWGLAVLLKKYVPDLSLHLSTQGSVYNRSGVKNALKMGFERVVIAREMSIDEIREVTDLCDIEVFVHGAMCMCYSGQCQMSRAIGGRSGNRGQCAQPCRLPYTDENGKTGYFLSPKDMCGIERLPELIEAGVASLKIEGRMKSPEYVATVTKIYRKYIDMYYKEGRCNVSEEDKKTLMQIFNRGGFSEGYLGGLPKGGLLSGDIPKNSGIYMGKVIGRKDRNLIETKLSFEPDMGDVIEIRGKNFTGGVITYKEAKGNGNFLIGDIKEEIEKGSDIYRISSAVLMEKARESYRKSLRKRPIGMEFTAHIGEKPELIAYDEEHEVKVAGDDIYERAEKVPTTREVIEHQLKKTGDTPFEVEYLSISADEEGRMPVSNINKMRRTALANLEAIICAERKRPDIPDSIAIPPLPKEKDVSAITCHSSVTKGNEDAYIKEHLDEKQVVLNNIGWIEEYLEHGADVYLGRGLNIMNGAAAAYFEGLGAKVAQLSWEAAENPEILMVTEHPMTMKTLTDRKGKTYKVEASQFGDKWLIKSVK</sequence>
<dbReference type="PANTHER" id="PTHR30217">
    <property type="entry name" value="PEPTIDASE U32 FAMILY"/>
    <property type="match status" value="1"/>
</dbReference>
<dbReference type="Pfam" id="PF12392">
    <property type="entry name" value="DUF3656"/>
    <property type="match status" value="1"/>
</dbReference>
<evidence type="ECO:0000313" key="3">
    <source>
        <dbReference type="Proteomes" id="UP001516588"/>
    </source>
</evidence>
<dbReference type="SUPFAM" id="SSF51366">
    <property type="entry name" value="Ribulose-phoshate binding barrel"/>
    <property type="match status" value="1"/>
</dbReference>
<gene>
    <name evidence="2" type="ORF">INF20_07830</name>
</gene>
<evidence type="ECO:0000313" key="2">
    <source>
        <dbReference type="EMBL" id="MBE5036180.1"/>
    </source>
</evidence>
<feature type="domain" description="Peptidase U32 collagenase" evidence="1">
    <location>
        <begin position="377"/>
        <end position="492"/>
    </location>
</feature>
<keyword evidence="3" id="KW-1185">Reference proteome</keyword>
<dbReference type="InterPro" id="IPR011060">
    <property type="entry name" value="RibuloseP-bd_barrel"/>
</dbReference>
<dbReference type="InterPro" id="IPR051454">
    <property type="entry name" value="RNA/ubiquinone_mod_enzymes"/>
</dbReference>
<accession>A0ABR9QZ91</accession>
<name>A0ABR9QZ91_9FIRM</name>
<dbReference type="Pfam" id="PF01136">
    <property type="entry name" value="Peptidase_U32"/>
    <property type="match status" value="1"/>
</dbReference>
<proteinExistence type="predicted"/>
<dbReference type="PROSITE" id="PS01276">
    <property type="entry name" value="PEPTIDASE_U32"/>
    <property type="match status" value="1"/>
</dbReference>
<comment type="caution">
    <text evidence="2">The sequence shown here is derived from an EMBL/GenBank/DDBJ whole genome shotgun (WGS) entry which is preliminary data.</text>
</comment>
<dbReference type="RefSeq" id="WP_226385826.1">
    <property type="nucleotide sequence ID" value="NZ_JADCKA010000021.1"/>
</dbReference>
<evidence type="ECO:0000259" key="1">
    <source>
        <dbReference type="Pfam" id="PF12392"/>
    </source>
</evidence>
<protein>
    <submittedName>
        <fullName evidence="2">U32 family peptidase</fullName>
    </submittedName>
</protein>
<dbReference type="InterPro" id="IPR001539">
    <property type="entry name" value="Peptidase_U32"/>
</dbReference>
<reference evidence="2 3" key="1">
    <citation type="submission" date="2020-10" db="EMBL/GenBank/DDBJ databases">
        <title>ChiBAC.</title>
        <authorList>
            <person name="Zenner C."/>
            <person name="Hitch T.C.A."/>
            <person name="Clavel T."/>
        </authorList>
    </citation>
    <scope>NUCLEOTIDE SEQUENCE [LARGE SCALE GENOMIC DNA]</scope>
    <source>
        <strain evidence="2 3">DSM 108706</strain>
    </source>
</reference>